<dbReference type="AlphaFoldDB" id="A0AB33KJZ7"/>
<gene>
    <name evidence="2" type="ORF">SCMC78_41480</name>
</gene>
<evidence type="ECO:0000313" key="2">
    <source>
        <dbReference type="EMBL" id="BFP54341.1"/>
    </source>
</evidence>
<feature type="compositionally biased region" description="Polar residues" evidence="1">
    <location>
        <begin position="85"/>
        <end position="99"/>
    </location>
</feature>
<accession>A0AB33KJZ7</accession>
<reference evidence="2" key="1">
    <citation type="submission" date="2024-07" db="EMBL/GenBank/DDBJ databases">
        <title>Complete genome sequences of cellulolytic bacteria, Kitasatospora sp. CMC57 and Streptomyces sp. CMC78, isolated from Japanese agricultural soil.</title>
        <authorList>
            <person name="Hashimoto T."/>
            <person name="Ito M."/>
            <person name="Iwamoto M."/>
            <person name="Fukahori D."/>
            <person name="Shoda T."/>
            <person name="Sakoda M."/>
            <person name="Morohoshi T."/>
            <person name="Mitsuboshi M."/>
            <person name="Nishizawa T."/>
        </authorList>
    </citation>
    <scope>NUCLEOTIDE SEQUENCE</scope>
    <source>
        <strain evidence="2">CMC78</strain>
    </source>
</reference>
<proteinExistence type="predicted"/>
<feature type="region of interest" description="Disordered" evidence="1">
    <location>
        <begin position="1"/>
        <end position="45"/>
    </location>
</feature>
<feature type="region of interest" description="Disordered" evidence="1">
    <location>
        <begin position="233"/>
        <end position="274"/>
    </location>
</feature>
<evidence type="ECO:0008006" key="3">
    <source>
        <dbReference type="Google" id="ProtNLM"/>
    </source>
</evidence>
<feature type="compositionally biased region" description="Gly residues" evidence="1">
    <location>
        <begin position="8"/>
        <end position="29"/>
    </location>
</feature>
<organism evidence="2">
    <name type="scientific">Streptomyces sp. CMC78</name>
    <dbReference type="NCBI Taxonomy" id="3231512"/>
    <lineage>
        <taxon>Bacteria</taxon>
        <taxon>Bacillati</taxon>
        <taxon>Actinomycetota</taxon>
        <taxon>Actinomycetes</taxon>
        <taxon>Kitasatosporales</taxon>
        <taxon>Streptomycetaceae</taxon>
        <taxon>Streptomyces</taxon>
    </lineage>
</organism>
<name>A0AB33KJZ7_9ACTN</name>
<evidence type="ECO:0000256" key="1">
    <source>
        <dbReference type="SAM" id="MobiDB-lite"/>
    </source>
</evidence>
<protein>
    <recommendedName>
        <fullName evidence="3">Lipoprotein CseA</fullName>
    </recommendedName>
</protein>
<feature type="region of interest" description="Disordered" evidence="1">
    <location>
        <begin position="75"/>
        <end position="101"/>
    </location>
</feature>
<dbReference type="EMBL" id="AP035884">
    <property type="protein sequence ID" value="BFP54341.1"/>
    <property type="molecule type" value="Genomic_DNA"/>
</dbReference>
<sequence length="274" mass="27978">MRGLSGSSSGGDGFGHGFGDGSPTGPGGPDDGDDPGRPGRSRGFRAGMAASGTALAGLVAFGLFCVGCSTGGTGTRDEGPAGSQPVAQITPQASPSGTTPPVRRVDAVRLLQGDPKVGEQVREGLRPCAGKAYPVDTSYGSLTGGPSADVVVNVMSCADSVSVGTYVYRADDDGAYKNVFSAEVPAVYGTIDRGDLVVTTQVYGSKDPLSSPSGSEVVTYRWASDRFTEHDRVHNDFSRAVEGADGDLPVQSEPVDPVEPEPVPSDGPVKPDRN</sequence>
<dbReference type="KEGG" id="stcm:SCMC78_41480"/>